<keyword evidence="2" id="KW-0341">Growth regulation</keyword>
<feature type="region of interest" description="Disordered" evidence="4">
    <location>
        <begin position="593"/>
        <end position="621"/>
    </location>
</feature>
<dbReference type="InterPro" id="IPR007930">
    <property type="entry name" value="DUF724"/>
</dbReference>
<keyword evidence="3" id="KW-0175">Coiled coil</keyword>
<dbReference type="Proteomes" id="UP000091857">
    <property type="component" value="Chromosome 1"/>
</dbReference>
<feature type="coiled-coil region" evidence="3">
    <location>
        <begin position="846"/>
        <end position="894"/>
    </location>
</feature>
<accession>A0A2C9WNG7</accession>
<sequence>MMGLDSDSQPQNPHNNVQSSFTVIKGQEVEVRSDEDGFGDAWYVATVLESPPKSASKKRKKVMVEYKTLVVEDGSTPLTEFVDPRYIRPLPPVDSDSGPLVFQENDVVDARYRDGWWTGIVRKVLEPSRYRVCFDNPPDVIDFDGKDLRAHWKWVDGNWVPAEKQQKAGSAFSSGTAVEVNIDKENVRDVWFPAVVIKENGDNTVLVKYQSQNNSDEAGVKVVVDSFHIRPIPPRYADRNFELLEKVDAVYDYGWRAGLITKLLSGRRYTVFFKQGNEDKELNHSEIRPYAEWKDGQWICKMKDVMIASDSTELLGNAETCVDSPDMSIERKNEEKAPCSASIGSMEHTVHCNEKSPSHVLPPSKKVKLAAPNGTGVHSCPSKKSTIDVDVPLSVTTLPLMKMPIEISTGETLRGLVTPRTRSKITRYKKTMIGDQAVAKTDSPVTGKTALACTANSDPKKHVDPKANGVLIRIKELPKKSKRQKVAEVDCQKVNIVTRKGRHTKSPFGSPQVSAAVDTATRNINESEYKLKEVGIPVVIALEARERSSSRLNYPSKLSGEETLKHMRDQKKNLNDSVGGKVMVLEQLLYGGSSQRRKRGRPRKLVVVSPKASEAGKEEHGVQDISNEVVVKDHTTNDFEMPMQTGMESTVSRAAFREKTAEVSETGCTAKEVQMAIATVSNNAIDDDQPLSTWIGGVHSSATAEELRSSSGRPSNGWNETRGRHVDLAIDAQDDSTPDGNQCLPFVKRSLVWKTIESMEVFQIMPQKPHFQPLADCKEEYREGSAIGIMVTFASLFEKITSLQFDDSRSILESTLESLCDLEKHGFDVTVPQNRVNELLSVKNGKEELLHELRDVGRQIREHTDEKRKLDAKISDVEKKILELQEELVACKSKMETEDLELSGLQSHMNSVSELITDARYSFQRIASAPWKLT</sequence>
<name>A0A2C9WNG7_MANES</name>
<evidence type="ECO:0000313" key="7">
    <source>
        <dbReference type="Proteomes" id="UP000091857"/>
    </source>
</evidence>
<dbReference type="Gramene" id="Manes.01G230800.1.v8.1">
    <property type="protein sequence ID" value="Manes.01G230800.1.v8.1.CDS"/>
    <property type="gene ID" value="Manes.01G230800.v8.1"/>
</dbReference>
<proteinExistence type="predicted"/>
<evidence type="ECO:0000256" key="2">
    <source>
        <dbReference type="ARBA" id="ARBA00022604"/>
    </source>
</evidence>
<comment type="caution">
    <text evidence="6">The sequence shown here is derived from an EMBL/GenBank/DDBJ whole genome shotgun (WGS) entry which is preliminary data.</text>
</comment>
<evidence type="ECO:0000256" key="1">
    <source>
        <dbReference type="ARBA" id="ARBA00022448"/>
    </source>
</evidence>
<dbReference type="PANTHER" id="PTHR31917:SF151">
    <property type="entry name" value="AGENET DOMAIN-CONTAINING PROTEIN"/>
    <property type="match status" value="1"/>
</dbReference>
<feature type="domain" description="Agenet" evidence="5">
    <location>
        <begin position="100"/>
        <end position="156"/>
    </location>
</feature>
<dbReference type="InterPro" id="IPR008395">
    <property type="entry name" value="Agenet-like_dom"/>
</dbReference>
<dbReference type="EMBL" id="CM004387">
    <property type="protein sequence ID" value="OAY61961.1"/>
    <property type="molecule type" value="Genomic_DNA"/>
</dbReference>
<dbReference type="PANTHER" id="PTHR31917">
    <property type="entry name" value="AGENET DOMAIN-CONTAINING PROTEIN-RELATED"/>
    <property type="match status" value="1"/>
</dbReference>
<evidence type="ECO:0000259" key="5">
    <source>
        <dbReference type="SMART" id="SM00743"/>
    </source>
</evidence>
<dbReference type="Pfam" id="PF05641">
    <property type="entry name" value="Agenet"/>
    <property type="match status" value="2"/>
</dbReference>
<dbReference type="CDD" id="cd20406">
    <property type="entry name" value="Tudor_Agenet_AtDUF_rpt2_4"/>
    <property type="match status" value="2"/>
</dbReference>
<dbReference type="OrthoDB" id="1154930at2759"/>
<feature type="region of interest" description="Disordered" evidence="4">
    <location>
        <begin position="1"/>
        <end position="21"/>
    </location>
</feature>
<evidence type="ECO:0000256" key="3">
    <source>
        <dbReference type="SAM" id="Coils"/>
    </source>
</evidence>
<keyword evidence="7" id="KW-1185">Reference proteome</keyword>
<organism evidence="6 7">
    <name type="scientific">Manihot esculenta</name>
    <name type="common">Cassava</name>
    <name type="synonym">Jatropha manihot</name>
    <dbReference type="NCBI Taxonomy" id="3983"/>
    <lineage>
        <taxon>Eukaryota</taxon>
        <taxon>Viridiplantae</taxon>
        <taxon>Streptophyta</taxon>
        <taxon>Embryophyta</taxon>
        <taxon>Tracheophyta</taxon>
        <taxon>Spermatophyta</taxon>
        <taxon>Magnoliopsida</taxon>
        <taxon>eudicotyledons</taxon>
        <taxon>Gunneridae</taxon>
        <taxon>Pentapetalae</taxon>
        <taxon>rosids</taxon>
        <taxon>fabids</taxon>
        <taxon>Malpighiales</taxon>
        <taxon>Euphorbiaceae</taxon>
        <taxon>Crotonoideae</taxon>
        <taxon>Manihoteae</taxon>
        <taxon>Manihot</taxon>
    </lineage>
</organism>
<evidence type="ECO:0000313" key="6">
    <source>
        <dbReference type="EMBL" id="OAY61961.1"/>
    </source>
</evidence>
<dbReference type="STRING" id="3983.A0A2C9WNG7"/>
<dbReference type="InterPro" id="IPR014002">
    <property type="entry name" value="Agenet_dom_plant"/>
</dbReference>
<feature type="domain" description="Agenet" evidence="5">
    <location>
        <begin position="21"/>
        <end position="95"/>
    </location>
</feature>
<dbReference type="Pfam" id="PF05266">
    <property type="entry name" value="DUF724"/>
    <property type="match status" value="1"/>
</dbReference>
<dbReference type="AlphaFoldDB" id="A0A2C9WNG7"/>
<feature type="domain" description="Agenet" evidence="5">
    <location>
        <begin position="170"/>
        <end position="237"/>
    </location>
</feature>
<dbReference type="CDD" id="cd20405">
    <property type="entry name" value="Tudor_Agenet_AtDUF_rpt1_3"/>
    <property type="match status" value="2"/>
</dbReference>
<reference evidence="7" key="1">
    <citation type="journal article" date="2016" name="Nat. Biotechnol.">
        <title>Sequencing wild and cultivated cassava and related species reveals extensive interspecific hybridization and genetic diversity.</title>
        <authorList>
            <person name="Bredeson J.V."/>
            <person name="Lyons J.B."/>
            <person name="Prochnik S.E."/>
            <person name="Wu G.A."/>
            <person name="Ha C.M."/>
            <person name="Edsinger-Gonzales E."/>
            <person name="Grimwood J."/>
            <person name="Schmutz J."/>
            <person name="Rabbi I.Y."/>
            <person name="Egesi C."/>
            <person name="Nauluvula P."/>
            <person name="Lebot V."/>
            <person name="Ndunguru J."/>
            <person name="Mkamilo G."/>
            <person name="Bart R.S."/>
            <person name="Setter T.L."/>
            <person name="Gleadow R.M."/>
            <person name="Kulakow P."/>
            <person name="Ferguson M.E."/>
            <person name="Rounsley S."/>
            <person name="Rokhsar D.S."/>
        </authorList>
    </citation>
    <scope>NUCLEOTIDE SEQUENCE [LARGE SCALE GENOMIC DNA]</scope>
    <source>
        <strain evidence="7">cv. AM560-2</strain>
    </source>
</reference>
<feature type="domain" description="Agenet" evidence="5">
    <location>
        <begin position="239"/>
        <end position="295"/>
    </location>
</feature>
<evidence type="ECO:0000256" key="4">
    <source>
        <dbReference type="SAM" id="MobiDB-lite"/>
    </source>
</evidence>
<dbReference type="SMART" id="SM00743">
    <property type="entry name" value="Agenet"/>
    <property type="match status" value="4"/>
</dbReference>
<protein>
    <recommendedName>
        <fullName evidence="5">Agenet domain-containing protein</fullName>
    </recommendedName>
</protein>
<keyword evidence="1" id="KW-0813">Transport</keyword>
<feature type="compositionally biased region" description="Basic residues" evidence="4">
    <location>
        <begin position="595"/>
        <end position="604"/>
    </location>
</feature>
<gene>
    <name evidence="6" type="ORF">MANES_01G230800v8</name>
</gene>